<name>A0A166NIF1_9AGAM</name>
<dbReference type="AlphaFoldDB" id="A0A166NIF1"/>
<protein>
    <submittedName>
        <fullName evidence="1">Uncharacterized protein</fullName>
    </submittedName>
</protein>
<proteinExistence type="predicted"/>
<sequence>MIAGHNKAQLHTLYTRACKNWVCRAISRQLHIAFTHDYGSVLKSAIPIRHFVRVAVGVAFRILASNKIRWKAGIDQCDSVSIFGGMKENVASNLLDSGFAARSNFKPPVYVCLKNVRPLECGTKMMLDAAGKGTDTICGTGRPDAGLGEHIGLFFDSSSSSWCNIKDFSNLGDFQELAGDRVQSDRVRWSPGTMAKKCCIWYLPLSLPRPAPPSCRIKVSLHVAASPSDHRANGSWDDVTLNSHPNGHTQEDNEANIHHMVASRVRHVLGKGRPSRRVNRAIAGRTGRGESQKSADPCLQTSLPILKFSLQYDRPPPNHQSILSHQAIEREVTLQRLLVEGMNGSKDGEDEDLANDDDLRHVPVRAGTVRYILS</sequence>
<evidence type="ECO:0000313" key="2">
    <source>
        <dbReference type="Proteomes" id="UP000076532"/>
    </source>
</evidence>
<organism evidence="1 2">
    <name type="scientific">Athelia psychrophila</name>
    <dbReference type="NCBI Taxonomy" id="1759441"/>
    <lineage>
        <taxon>Eukaryota</taxon>
        <taxon>Fungi</taxon>
        <taxon>Dikarya</taxon>
        <taxon>Basidiomycota</taxon>
        <taxon>Agaricomycotina</taxon>
        <taxon>Agaricomycetes</taxon>
        <taxon>Agaricomycetidae</taxon>
        <taxon>Atheliales</taxon>
        <taxon>Atheliaceae</taxon>
        <taxon>Athelia</taxon>
    </lineage>
</organism>
<evidence type="ECO:0000313" key="1">
    <source>
        <dbReference type="EMBL" id="KZP25038.1"/>
    </source>
</evidence>
<reference evidence="1 2" key="1">
    <citation type="journal article" date="2016" name="Mol. Biol. Evol.">
        <title>Comparative Genomics of Early-Diverging Mushroom-Forming Fungi Provides Insights into the Origins of Lignocellulose Decay Capabilities.</title>
        <authorList>
            <person name="Nagy L.G."/>
            <person name="Riley R."/>
            <person name="Tritt A."/>
            <person name="Adam C."/>
            <person name="Daum C."/>
            <person name="Floudas D."/>
            <person name="Sun H."/>
            <person name="Yadav J.S."/>
            <person name="Pangilinan J."/>
            <person name="Larsson K.H."/>
            <person name="Matsuura K."/>
            <person name="Barry K."/>
            <person name="Labutti K."/>
            <person name="Kuo R."/>
            <person name="Ohm R.A."/>
            <person name="Bhattacharya S.S."/>
            <person name="Shirouzu T."/>
            <person name="Yoshinaga Y."/>
            <person name="Martin F.M."/>
            <person name="Grigoriev I.V."/>
            <person name="Hibbett D.S."/>
        </authorList>
    </citation>
    <scope>NUCLEOTIDE SEQUENCE [LARGE SCALE GENOMIC DNA]</scope>
    <source>
        <strain evidence="1 2">CBS 109695</strain>
    </source>
</reference>
<dbReference type="EMBL" id="KV417523">
    <property type="protein sequence ID" value="KZP25038.1"/>
    <property type="molecule type" value="Genomic_DNA"/>
</dbReference>
<keyword evidence="2" id="KW-1185">Reference proteome</keyword>
<gene>
    <name evidence="1" type="ORF">FIBSPDRAFT_929585</name>
</gene>
<accession>A0A166NIF1</accession>
<dbReference type="Proteomes" id="UP000076532">
    <property type="component" value="Unassembled WGS sequence"/>
</dbReference>